<keyword evidence="2" id="KW-0479">Metal-binding</keyword>
<evidence type="ECO:0000313" key="4">
    <source>
        <dbReference type="EMBL" id="KAE8672563.1"/>
    </source>
</evidence>
<comment type="caution">
    <text evidence="4">The sequence shown here is derived from an EMBL/GenBank/DDBJ whole genome shotgun (WGS) entry which is preliminary data.</text>
</comment>
<evidence type="ECO:0000256" key="1">
    <source>
        <dbReference type="ARBA" id="ARBA00010617"/>
    </source>
</evidence>
<proteinExistence type="inferred from homology"/>
<dbReference type="Proteomes" id="UP000436088">
    <property type="component" value="Unassembled WGS sequence"/>
</dbReference>
<dbReference type="GO" id="GO:0005506">
    <property type="term" value="F:iron ion binding"/>
    <property type="evidence" value="ECO:0007669"/>
    <property type="project" value="InterPro"/>
</dbReference>
<dbReference type="PANTHER" id="PTHR47955">
    <property type="entry name" value="CYTOCHROME P450 FAMILY 71 PROTEIN"/>
    <property type="match status" value="1"/>
</dbReference>
<evidence type="ECO:0000256" key="3">
    <source>
        <dbReference type="ARBA" id="ARBA00023004"/>
    </source>
</evidence>
<name>A0A6A2XAM8_HIBSY</name>
<dbReference type="GO" id="GO:0016705">
    <property type="term" value="F:oxidoreductase activity, acting on paired donors, with incorporation or reduction of molecular oxygen"/>
    <property type="evidence" value="ECO:0007669"/>
    <property type="project" value="InterPro"/>
</dbReference>
<dbReference type="EMBL" id="VEPZ02001443">
    <property type="protein sequence ID" value="KAE8672563.1"/>
    <property type="molecule type" value="Genomic_DNA"/>
</dbReference>
<dbReference type="GO" id="GO:0004497">
    <property type="term" value="F:monooxygenase activity"/>
    <property type="evidence" value="ECO:0007669"/>
    <property type="project" value="InterPro"/>
</dbReference>
<reference evidence="4" key="1">
    <citation type="submission" date="2019-09" db="EMBL/GenBank/DDBJ databases">
        <title>Draft genome information of white flower Hibiscus syriacus.</title>
        <authorList>
            <person name="Kim Y.-M."/>
        </authorList>
    </citation>
    <scope>NUCLEOTIDE SEQUENCE [LARGE SCALE GENOMIC DNA]</scope>
    <source>
        <strain evidence="4">YM2019G1</strain>
    </source>
</reference>
<evidence type="ECO:0000313" key="5">
    <source>
        <dbReference type="Proteomes" id="UP000436088"/>
    </source>
</evidence>
<evidence type="ECO:0000256" key="2">
    <source>
        <dbReference type="ARBA" id="ARBA00022723"/>
    </source>
</evidence>
<organism evidence="4 5">
    <name type="scientific">Hibiscus syriacus</name>
    <name type="common">Rose of Sharon</name>
    <dbReference type="NCBI Taxonomy" id="106335"/>
    <lineage>
        <taxon>Eukaryota</taxon>
        <taxon>Viridiplantae</taxon>
        <taxon>Streptophyta</taxon>
        <taxon>Embryophyta</taxon>
        <taxon>Tracheophyta</taxon>
        <taxon>Spermatophyta</taxon>
        <taxon>Magnoliopsida</taxon>
        <taxon>eudicotyledons</taxon>
        <taxon>Gunneridae</taxon>
        <taxon>Pentapetalae</taxon>
        <taxon>rosids</taxon>
        <taxon>malvids</taxon>
        <taxon>Malvales</taxon>
        <taxon>Malvaceae</taxon>
        <taxon>Malvoideae</taxon>
        <taxon>Hibiscus</taxon>
    </lineage>
</organism>
<dbReference type="Pfam" id="PF00067">
    <property type="entry name" value="p450"/>
    <property type="match status" value="1"/>
</dbReference>
<dbReference type="AlphaFoldDB" id="A0A6A2XAM8"/>
<dbReference type="Gene3D" id="1.10.630.10">
    <property type="entry name" value="Cytochrome P450"/>
    <property type="match status" value="1"/>
</dbReference>
<sequence>MLLHFGNVPVHVVSSADAAREITKTHDLIFVNRPKCIFFQILLYDYKDVVSARYGEYWKQMRSIRVLNLLSNKRVQSYRAIREEETALAVKNVQKSSSSGLLVNLSELFLMTMNNVICRIYLERKYSEDTNKFKKILRELQRCWVCQMWGIIFHGLHGYAMSMNSMLKPRKWPRSSMNFLMN</sequence>
<dbReference type="InterPro" id="IPR036396">
    <property type="entry name" value="Cyt_P450_sf"/>
</dbReference>
<dbReference type="GO" id="GO:0020037">
    <property type="term" value="F:heme binding"/>
    <property type="evidence" value="ECO:0007669"/>
    <property type="project" value="InterPro"/>
</dbReference>
<comment type="similarity">
    <text evidence="1">Belongs to the cytochrome P450 family.</text>
</comment>
<keyword evidence="5" id="KW-1185">Reference proteome</keyword>
<gene>
    <name evidence="4" type="ORF">F3Y22_tig00111837pilonHSYRG00316</name>
</gene>
<protein>
    <submittedName>
        <fullName evidence="4">Uncharacterized protein</fullName>
    </submittedName>
</protein>
<keyword evidence="3" id="KW-0408">Iron</keyword>
<dbReference type="InterPro" id="IPR001128">
    <property type="entry name" value="Cyt_P450"/>
</dbReference>
<dbReference type="PANTHER" id="PTHR47955:SF15">
    <property type="entry name" value="CYTOCHROME P450 71A2-LIKE"/>
    <property type="match status" value="1"/>
</dbReference>
<dbReference type="SUPFAM" id="SSF48264">
    <property type="entry name" value="Cytochrome P450"/>
    <property type="match status" value="1"/>
</dbReference>
<accession>A0A6A2XAM8</accession>